<dbReference type="EMBL" id="JAQQBS010000004">
    <property type="protein sequence ID" value="KAK0170061.1"/>
    <property type="molecule type" value="Genomic_DNA"/>
</dbReference>
<keyword evidence="1" id="KW-0472">Membrane</keyword>
<feature type="transmembrane region" description="Helical" evidence="1">
    <location>
        <begin position="302"/>
        <end position="320"/>
    </location>
</feature>
<name>A0AA39FIH5_9HYME</name>
<accession>A0AA39FIH5</accession>
<gene>
    <name evidence="2" type="ORF">PV328_010668</name>
</gene>
<feature type="transmembrane region" description="Helical" evidence="1">
    <location>
        <begin position="78"/>
        <end position="100"/>
    </location>
</feature>
<evidence type="ECO:0000256" key="1">
    <source>
        <dbReference type="SAM" id="Phobius"/>
    </source>
</evidence>
<feature type="transmembrane region" description="Helical" evidence="1">
    <location>
        <begin position="237"/>
        <end position="261"/>
    </location>
</feature>
<organism evidence="2 3">
    <name type="scientific">Microctonus aethiopoides</name>
    <dbReference type="NCBI Taxonomy" id="144406"/>
    <lineage>
        <taxon>Eukaryota</taxon>
        <taxon>Metazoa</taxon>
        <taxon>Ecdysozoa</taxon>
        <taxon>Arthropoda</taxon>
        <taxon>Hexapoda</taxon>
        <taxon>Insecta</taxon>
        <taxon>Pterygota</taxon>
        <taxon>Neoptera</taxon>
        <taxon>Endopterygota</taxon>
        <taxon>Hymenoptera</taxon>
        <taxon>Apocrita</taxon>
        <taxon>Ichneumonoidea</taxon>
        <taxon>Braconidae</taxon>
        <taxon>Euphorinae</taxon>
        <taxon>Microctonus</taxon>
    </lineage>
</organism>
<proteinExistence type="predicted"/>
<comment type="caution">
    <text evidence="2">The sequence shown here is derived from an EMBL/GenBank/DDBJ whole genome shotgun (WGS) entry which is preliminary data.</text>
</comment>
<sequence length="334" mass="37033">MQHPQWIDSCYMGVGISMFLRERGVGGNVNLCSSVVNVRECWSTRLFRRDQSIITSVGAWSPPGMESSRVPRGPVSRLVFLFGTLTLTLAATALLCAAIMSDHWEEVTWDREMLNKANISPTWYLDGRVAMLVNPSADHTRRYSNSRLTFLIPMHGGIWTMCVSLTESEIQLLGQVGFPQERCINYLSPDEAHEELRVAWQSRMQNLSISCSLVCLIILGCAVFVGFFGLCRHQISAVLVTGVMYLLAATFAMFTLTIIHFKRAQDRGARIIDGPEDGVVGSPAPKNILNARQFTTSWSMDFGWGGVTLCALASAAWILLSKIMRFSPIAAMIA</sequence>
<reference evidence="2" key="2">
    <citation type="submission" date="2023-03" db="EMBL/GenBank/DDBJ databases">
        <authorList>
            <person name="Inwood S.N."/>
            <person name="Skelly J.G."/>
            <person name="Guhlin J."/>
            <person name="Harrop T.W.R."/>
            <person name="Goldson S.G."/>
            <person name="Dearden P.K."/>
        </authorList>
    </citation>
    <scope>NUCLEOTIDE SEQUENCE</scope>
    <source>
        <strain evidence="2">Irish</strain>
        <tissue evidence="2">Whole body</tissue>
    </source>
</reference>
<protein>
    <submittedName>
        <fullName evidence="2">Uncharacterized protein</fullName>
    </submittedName>
</protein>
<dbReference type="AlphaFoldDB" id="A0AA39FIH5"/>
<evidence type="ECO:0000313" key="3">
    <source>
        <dbReference type="Proteomes" id="UP001168990"/>
    </source>
</evidence>
<keyword evidence="1" id="KW-0812">Transmembrane</keyword>
<feature type="transmembrane region" description="Helical" evidence="1">
    <location>
        <begin position="207"/>
        <end position="230"/>
    </location>
</feature>
<evidence type="ECO:0000313" key="2">
    <source>
        <dbReference type="EMBL" id="KAK0170061.1"/>
    </source>
</evidence>
<reference evidence="2" key="1">
    <citation type="journal article" date="2023" name="bioRxiv">
        <title>Scaffold-level genome assemblies of two parasitoid biocontrol wasps reveal the parthenogenesis mechanism and an associated novel virus.</title>
        <authorList>
            <person name="Inwood S."/>
            <person name="Skelly J."/>
            <person name="Guhlin J."/>
            <person name="Harrop T."/>
            <person name="Goldson S."/>
            <person name="Dearden P."/>
        </authorList>
    </citation>
    <scope>NUCLEOTIDE SEQUENCE</scope>
    <source>
        <strain evidence="2">Irish</strain>
        <tissue evidence="2">Whole body</tissue>
    </source>
</reference>
<keyword evidence="3" id="KW-1185">Reference proteome</keyword>
<dbReference type="Gene3D" id="1.20.140.150">
    <property type="match status" value="1"/>
</dbReference>
<dbReference type="Proteomes" id="UP001168990">
    <property type="component" value="Unassembled WGS sequence"/>
</dbReference>
<keyword evidence="1" id="KW-1133">Transmembrane helix</keyword>